<comment type="similarity">
    <text evidence="2">Belongs to the threonine synthase family.</text>
</comment>
<dbReference type="Pfam" id="PF24857">
    <property type="entry name" value="THR4_C"/>
    <property type="match status" value="1"/>
</dbReference>
<dbReference type="NCBIfam" id="TIGR00260">
    <property type="entry name" value="thrC"/>
    <property type="match status" value="1"/>
</dbReference>
<dbReference type="Proteomes" id="UP000776983">
    <property type="component" value="Unassembled WGS sequence"/>
</dbReference>
<comment type="cofactor">
    <cofactor evidence="1">
        <name>pyridoxal 5'-phosphate</name>
        <dbReference type="ChEBI" id="CHEBI:597326"/>
    </cofactor>
</comment>
<keyword evidence="4 8" id="KW-0456">Lyase</keyword>
<protein>
    <recommendedName>
        <fullName evidence="5">Threonine synthase</fullName>
        <ecNumber evidence="5">4.2.3.1</ecNumber>
    </recommendedName>
</protein>
<name>A0ABS8C800_9BURK</name>
<dbReference type="InterPro" id="IPR036052">
    <property type="entry name" value="TrpB-like_PALP_sf"/>
</dbReference>
<evidence type="ECO:0000259" key="6">
    <source>
        <dbReference type="Pfam" id="PF00291"/>
    </source>
</evidence>
<dbReference type="InterPro" id="IPR001926">
    <property type="entry name" value="TrpB-like_PALP"/>
</dbReference>
<dbReference type="EMBL" id="JACDXW010000001">
    <property type="protein sequence ID" value="MCB5362155.1"/>
    <property type="molecule type" value="Genomic_DNA"/>
</dbReference>
<dbReference type="PANTHER" id="PTHR42690:SF1">
    <property type="entry name" value="THREONINE SYNTHASE-LIKE 2"/>
    <property type="match status" value="1"/>
</dbReference>
<sequence length="469" mass="51601">MKYISTRGGMMPLPFSDVLLEGLAPDGGLALPESFPQVSAETLESWRQLSYPELATQVLGLYVDDIPSETLSKLVHAAYAPGVFNDAQVVPVKPLYEQTSLLGLSEGPTLAFKDMAMQFLGQVFEYELARRNTTLNIIGATSGDTGSAAEYALRGKKGVAVFMLSPYGRMSAFQRAQMYSLQDQNIHNLAVKGVFDQCQDIVKALSGDLAFKADCRLGAVNSINWGRIVAQVVYYFWGWLRATSQAGQQVSFAVPSGNFGNILSGHIARSMGLPIRRLVLATNENNVLEEFFRTGIYRPRSAEQTHATSSPSMDISRASNFERFVFDLVGRDAERVKALWAQLSTDGYFDLSAYKPQFEAQYGFVAGVSSHADRLRTIRETLARTGVLIDPHTADAVKVAAEHVEPGIPMLVLETALPAKFGETIQEATGQLPPVPEHLGELQSLEQRVQVMDNDVEQVREYVRKHALL</sequence>
<dbReference type="InterPro" id="IPR029144">
    <property type="entry name" value="Thr_synth_N"/>
</dbReference>
<dbReference type="Gene3D" id="3.40.50.1100">
    <property type="match status" value="2"/>
</dbReference>
<dbReference type="SUPFAM" id="SSF53686">
    <property type="entry name" value="Tryptophan synthase beta subunit-like PLP-dependent enzymes"/>
    <property type="match status" value="1"/>
</dbReference>
<keyword evidence="3" id="KW-0663">Pyridoxal phosphate</keyword>
<evidence type="ECO:0000256" key="3">
    <source>
        <dbReference type="ARBA" id="ARBA00022898"/>
    </source>
</evidence>
<evidence type="ECO:0000256" key="4">
    <source>
        <dbReference type="ARBA" id="ARBA00023239"/>
    </source>
</evidence>
<organism evidence="8 9">
    <name type="scientific">Mesopusillimonas faecipullorum</name>
    <dbReference type="NCBI Taxonomy" id="2755040"/>
    <lineage>
        <taxon>Bacteria</taxon>
        <taxon>Pseudomonadati</taxon>
        <taxon>Pseudomonadota</taxon>
        <taxon>Betaproteobacteria</taxon>
        <taxon>Burkholderiales</taxon>
        <taxon>Alcaligenaceae</taxon>
        <taxon>Mesopusillimonas</taxon>
    </lineage>
</organism>
<evidence type="ECO:0000313" key="9">
    <source>
        <dbReference type="Proteomes" id="UP000776983"/>
    </source>
</evidence>
<feature type="domain" description="Tryptophan synthase beta chain-like PALP" evidence="6">
    <location>
        <begin position="107"/>
        <end position="332"/>
    </location>
</feature>
<comment type="caution">
    <text evidence="8">The sequence shown here is derived from an EMBL/GenBank/DDBJ whole genome shotgun (WGS) entry which is preliminary data.</text>
</comment>
<reference evidence="8 9" key="1">
    <citation type="submission" date="2020-07" db="EMBL/GenBank/DDBJ databases">
        <title>Pusillimonas sp. nov., isolated from poultry manure in Taiwan.</title>
        <authorList>
            <person name="Lin S.-Y."/>
            <person name="Tang Y.-S."/>
            <person name="Young C.-C."/>
        </authorList>
    </citation>
    <scope>NUCLEOTIDE SEQUENCE [LARGE SCALE GENOMIC DNA]</scope>
    <source>
        <strain evidence="8 9">CC-YST705</strain>
    </source>
</reference>
<evidence type="ECO:0000313" key="8">
    <source>
        <dbReference type="EMBL" id="MCB5362155.1"/>
    </source>
</evidence>
<dbReference type="InterPro" id="IPR037158">
    <property type="entry name" value="Thr_synth_N_sf"/>
</dbReference>
<evidence type="ECO:0000256" key="5">
    <source>
        <dbReference type="NCBIfam" id="TIGR00260"/>
    </source>
</evidence>
<dbReference type="GO" id="GO:0004795">
    <property type="term" value="F:threonine synthase activity"/>
    <property type="evidence" value="ECO:0007669"/>
    <property type="project" value="UniProtKB-EC"/>
</dbReference>
<dbReference type="CDD" id="cd01560">
    <property type="entry name" value="Thr-synth_2"/>
    <property type="match status" value="1"/>
</dbReference>
<keyword evidence="9" id="KW-1185">Reference proteome</keyword>
<dbReference type="InterPro" id="IPR004450">
    <property type="entry name" value="Thr_synthase-like"/>
</dbReference>
<evidence type="ECO:0000256" key="1">
    <source>
        <dbReference type="ARBA" id="ARBA00001933"/>
    </source>
</evidence>
<gene>
    <name evidence="8" type="ORF">H0484_00055</name>
</gene>
<dbReference type="PANTHER" id="PTHR42690">
    <property type="entry name" value="THREONINE SYNTHASE FAMILY MEMBER"/>
    <property type="match status" value="1"/>
</dbReference>
<dbReference type="EC" id="4.2.3.1" evidence="5"/>
<proteinExistence type="inferred from homology"/>
<evidence type="ECO:0000256" key="2">
    <source>
        <dbReference type="ARBA" id="ARBA00005517"/>
    </source>
</evidence>
<evidence type="ECO:0000259" key="7">
    <source>
        <dbReference type="Pfam" id="PF14821"/>
    </source>
</evidence>
<dbReference type="Gene3D" id="3.90.1380.10">
    <property type="entry name" value="Threonine synthase, N-terminal domain"/>
    <property type="match status" value="1"/>
</dbReference>
<feature type="domain" description="Threonine synthase N-terminal" evidence="7">
    <location>
        <begin position="2"/>
        <end position="79"/>
    </location>
</feature>
<dbReference type="RefSeq" id="WP_226952381.1">
    <property type="nucleotide sequence ID" value="NZ_JACDXW010000001.1"/>
</dbReference>
<accession>A0ABS8C800</accession>
<dbReference type="Pfam" id="PF00291">
    <property type="entry name" value="PALP"/>
    <property type="match status" value="1"/>
</dbReference>
<dbReference type="Pfam" id="PF14821">
    <property type="entry name" value="Thr_synth_N"/>
    <property type="match status" value="1"/>
</dbReference>
<dbReference type="InterPro" id="IPR051166">
    <property type="entry name" value="Threonine_Synthase"/>
</dbReference>